<proteinExistence type="predicted"/>
<dbReference type="InterPro" id="IPR053144">
    <property type="entry name" value="Acetyltransferase_Butenolide"/>
</dbReference>
<keyword evidence="3" id="KW-1185">Reference proteome</keyword>
<comment type="caution">
    <text evidence="2">The sequence shown here is derived from an EMBL/GenBank/DDBJ whole genome shotgun (WGS) entry which is preliminary data.</text>
</comment>
<evidence type="ECO:0000313" key="2">
    <source>
        <dbReference type="EMBL" id="GIP17510.1"/>
    </source>
</evidence>
<dbReference type="PROSITE" id="PS51186">
    <property type="entry name" value="GNAT"/>
    <property type="match status" value="1"/>
</dbReference>
<dbReference type="InterPro" id="IPR000182">
    <property type="entry name" value="GNAT_dom"/>
</dbReference>
<protein>
    <submittedName>
        <fullName evidence="2">N-acetyltransferase GCN5</fullName>
    </submittedName>
</protein>
<accession>A0A920CYK7</accession>
<dbReference type="PANTHER" id="PTHR43233">
    <property type="entry name" value="FAMILY N-ACETYLTRANSFERASE, PUTATIVE (AFU_ORTHOLOGUE AFUA_6G03350)-RELATED"/>
    <property type="match status" value="1"/>
</dbReference>
<dbReference type="CDD" id="cd04301">
    <property type="entry name" value="NAT_SF"/>
    <property type="match status" value="1"/>
</dbReference>
<feature type="domain" description="N-acetyltransferase" evidence="1">
    <location>
        <begin position="6"/>
        <end position="134"/>
    </location>
</feature>
<dbReference type="InterPro" id="IPR016181">
    <property type="entry name" value="Acyl_CoA_acyltransferase"/>
</dbReference>
<organism evidence="2 3">
    <name type="scientific">Paenibacillus montaniterrae</name>
    <dbReference type="NCBI Taxonomy" id="429341"/>
    <lineage>
        <taxon>Bacteria</taxon>
        <taxon>Bacillati</taxon>
        <taxon>Bacillota</taxon>
        <taxon>Bacilli</taxon>
        <taxon>Bacillales</taxon>
        <taxon>Paenibacillaceae</taxon>
        <taxon>Paenibacillus</taxon>
    </lineage>
</organism>
<dbReference type="SUPFAM" id="SSF55729">
    <property type="entry name" value="Acyl-CoA N-acyltransferases (Nat)"/>
    <property type="match status" value="1"/>
</dbReference>
<gene>
    <name evidence="2" type="ORF">J40TS1_31520</name>
</gene>
<dbReference type="RefSeq" id="WP_213516933.1">
    <property type="nucleotide sequence ID" value="NZ_BOSE01000006.1"/>
</dbReference>
<reference evidence="2" key="1">
    <citation type="submission" date="2021-03" db="EMBL/GenBank/DDBJ databases">
        <title>Antimicrobial resistance genes in bacteria isolated from Japanese honey, and their potential for conferring macrolide and lincosamide resistance in the American foulbrood pathogen Paenibacillus larvae.</title>
        <authorList>
            <person name="Okamoto M."/>
            <person name="Kumagai M."/>
            <person name="Kanamori H."/>
            <person name="Takamatsu D."/>
        </authorList>
    </citation>
    <scope>NUCLEOTIDE SEQUENCE</scope>
    <source>
        <strain evidence="2">J40TS1</strain>
    </source>
</reference>
<dbReference type="GO" id="GO:0016747">
    <property type="term" value="F:acyltransferase activity, transferring groups other than amino-acyl groups"/>
    <property type="evidence" value="ECO:0007669"/>
    <property type="project" value="InterPro"/>
</dbReference>
<dbReference type="Pfam" id="PF13673">
    <property type="entry name" value="Acetyltransf_10"/>
    <property type="match status" value="1"/>
</dbReference>
<dbReference type="Proteomes" id="UP000683139">
    <property type="component" value="Unassembled WGS sequence"/>
</dbReference>
<evidence type="ECO:0000313" key="3">
    <source>
        <dbReference type="Proteomes" id="UP000683139"/>
    </source>
</evidence>
<evidence type="ECO:0000259" key="1">
    <source>
        <dbReference type="PROSITE" id="PS51186"/>
    </source>
</evidence>
<dbReference type="AlphaFoldDB" id="A0A920CYK7"/>
<name>A0A920CYK7_9BACL</name>
<sequence length="134" mass="15198">MKVIYEHNSVCSPEEVSDVFKASGIRRPIDDLDRLTRMISNANETVTARVDGELVGILRAITDYSYCCYISDIAVNKAYQGLGIGKDLIERLINKLGNDEVQYVLTSAPQAEGFYERLGFERNMRSFVVRRKIN</sequence>
<dbReference type="PANTHER" id="PTHR43233:SF1">
    <property type="entry name" value="FAMILY N-ACETYLTRANSFERASE, PUTATIVE (AFU_ORTHOLOGUE AFUA_6G03350)-RELATED"/>
    <property type="match status" value="1"/>
</dbReference>
<dbReference type="EMBL" id="BOSE01000006">
    <property type="protein sequence ID" value="GIP17510.1"/>
    <property type="molecule type" value="Genomic_DNA"/>
</dbReference>
<dbReference type="Gene3D" id="3.40.630.30">
    <property type="match status" value="1"/>
</dbReference>